<dbReference type="Proteomes" id="UP000007797">
    <property type="component" value="Unassembled WGS sequence"/>
</dbReference>
<proteinExistence type="predicted"/>
<reference evidence="3" key="1">
    <citation type="journal article" date="2011" name="Genome Res.">
        <title>Phylogeny-wide analysis of social amoeba genomes highlights ancient origins for complex intercellular communication.</title>
        <authorList>
            <person name="Heidel A.J."/>
            <person name="Lawal H.M."/>
            <person name="Felder M."/>
            <person name="Schilde C."/>
            <person name="Helps N.R."/>
            <person name="Tunggal B."/>
            <person name="Rivero F."/>
            <person name="John U."/>
            <person name="Schleicher M."/>
            <person name="Eichinger L."/>
            <person name="Platzer M."/>
            <person name="Noegel A.A."/>
            <person name="Schaap P."/>
            <person name="Gloeckner G."/>
        </authorList>
    </citation>
    <scope>NUCLEOTIDE SEQUENCE [LARGE SCALE GENOMIC DNA]</scope>
    <source>
        <strain evidence="3">SH3</strain>
    </source>
</reference>
<dbReference type="KEGG" id="dfa:DFA_08384"/>
<dbReference type="AlphaFoldDB" id="F4Q5Y0"/>
<evidence type="ECO:0000256" key="1">
    <source>
        <dbReference type="SAM" id="Phobius"/>
    </source>
</evidence>
<dbReference type="EMBL" id="GL883021">
    <property type="protein sequence ID" value="EGG17389.1"/>
    <property type="molecule type" value="Genomic_DNA"/>
</dbReference>
<evidence type="ECO:0000313" key="2">
    <source>
        <dbReference type="EMBL" id="EGG17389.1"/>
    </source>
</evidence>
<dbReference type="InterPro" id="IPR029027">
    <property type="entry name" value="Single_a-helix_sf"/>
</dbReference>
<keyword evidence="1" id="KW-0812">Transmembrane</keyword>
<keyword evidence="3" id="KW-1185">Reference proteome</keyword>
<gene>
    <name evidence="2" type="ORF">DFA_08384</name>
</gene>
<dbReference type="SUPFAM" id="SSF81518">
    <property type="entry name" value="Subunit XI (6.4 kDa protein) of cytochrome bc1 complex (Ubiquinol-cytochrome c reductase)"/>
    <property type="match status" value="1"/>
</dbReference>
<protein>
    <recommendedName>
        <fullName evidence="4">Transmembrane protein</fullName>
    </recommendedName>
</protein>
<name>F4Q5Y0_CACFS</name>
<evidence type="ECO:0008006" key="4">
    <source>
        <dbReference type="Google" id="ProtNLM"/>
    </source>
</evidence>
<organism evidence="2 3">
    <name type="scientific">Cavenderia fasciculata</name>
    <name type="common">Slime mold</name>
    <name type="synonym">Dictyostelium fasciculatum</name>
    <dbReference type="NCBI Taxonomy" id="261658"/>
    <lineage>
        <taxon>Eukaryota</taxon>
        <taxon>Amoebozoa</taxon>
        <taxon>Evosea</taxon>
        <taxon>Eumycetozoa</taxon>
        <taxon>Dictyostelia</taxon>
        <taxon>Acytosteliales</taxon>
        <taxon>Cavenderiaceae</taxon>
        <taxon>Cavenderia</taxon>
    </lineage>
</organism>
<dbReference type="OMA" id="WAPTAMI"/>
<dbReference type="GeneID" id="14869988"/>
<keyword evidence="1" id="KW-1133">Transmembrane helix</keyword>
<dbReference type="RefSeq" id="XP_004355873.1">
    <property type="nucleotide sequence ID" value="XM_004355820.1"/>
</dbReference>
<feature type="transmembrane region" description="Helical" evidence="1">
    <location>
        <begin position="23"/>
        <end position="42"/>
    </location>
</feature>
<dbReference type="OrthoDB" id="15743at2759"/>
<keyword evidence="1" id="KW-0472">Membrane</keyword>
<sequence>MNPLIQLKLNTTIKQAVHFGKTWGVTLSFWGATASLGLLYVVQPRIIFKHLPLIGDQYLTAKDIEQQKKQQQN</sequence>
<dbReference type="Gene3D" id="1.20.5.220">
    <property type="match status" value="1"/>
</dbReference>
<accession>F4Q5Y0</accession>
<evidence type="ECO:0000313" key="3">
    <source>
        <dbReference type="Proteomes" id="UP000007797"/>
    </source>
</evidence>